<dbReference type="InterPro" id="IPR024406">
    <property type="entry name" value="TAC-10"/>
</dbReference>
<accession>A0A2V4I668</accession>
<reference evidence="1 2" key="1">
    <citation type="submission" date="2018-06" db="EMBL/GenBank/DDBJ databases">
        <title>Pseudomonas diversity within urban Lake Michigan freshwaters.</title>
        <authorList>
            <person name="Batrich M."/>
            <person name="Hatzopoulos T."/>
            <person name="Putonti C."/>
        </authorList>
    </citation>
    <scope>NUCLEOTIDE SEQUENCE [LARGE SCALE GENOMIC DNA]</scope>
    <source>
        <strain evidence="1 2">LBp-160603</strain>
    </source>
</reference>
<name>A0A2V4I668_9PSED</name>
<evidence type="ECO:0000313" key="1">
    <source>
        <dbReference type="EMBL" id="PYB76787.1"/>
    </source>
</evidence>
<gene>
    <name evidence="1" type="ORF">DMX07_20715</name>
</gene>
<evidence type="ECO:0000313" key="2">
    <source>
        <dbReference type="Proteomes" id="UP000247620"/>
    </source>
</evidence>
<dbReference type="RefSeq" id="WP_046857146.1">
    <property type="nucleotide sequence ID" value="NZ_JBIVHV010000019.1"/>
</dbReference>
<protein>
    <recommendedName>
        <fullName evidence="3">Phage tail assembly chaperone</fullName>
    </recommendedName>
</protein>
<evidence type="ECO:0008006" key="3">
    <source>
        <dbReference type="Google" id="ProtNLM"/>
    </source>
</evidence>
<proteinExistence type="predicted"/>
<organism evidence="1 2">
    <name type="scientific">Pseudomonas soli</name>
    <dbReference type="NCBI Taxonomy" id="1306993"/>
    <lineage>
        <taxon>Bacteria</taxon>
        <taxon>Pseudomonadati</taxon>
        <taxon>Pseudomonadota</taxon>
        <taxon>Gammaproteobacteria</taxon>
        <taxon>Pseudomonadales</taxon>
        <taxon>Pseudomonadaceae</taxon>
        <taxon>Pseudomonas</taxon>
    </lineage>
</organism>
<dbReference type="AlphaFoldDB" id="A0A2V4I668"/>
<dbReference type="EMBL" id="QJRO01000017">
    <property type="protein sequence ID" value="PYB76787.1"/>
    <property type="molecule type" value="Genomic_DNA"/>
</dbReference>
<dbReference type="Pfam" id="PF10963">
    <property type="entry name" value="Phage_TAC_10"/>
    <property type="match status" value="1"/>
</dbReference>
<sequence length="95" mass="10289">MTQRTEITLEVGDLSLDFAVDPALMTKYINALTPSNKVAPANNLLVTAVKPEHKDQLKPLLANPMTVIQLAGALVEEYAPTVEVTVKKRSATQSD</sequence>
<comment type="caution">
    <text evidence="1">The sequence shown here is derived from an EMBL/GenBank/DDBJ whole genome shotgun (WGS) entry which is preliminary data.</text>
</comment>
<dbReference type="Proteomes" id="UP000247620">
    <property type="component" value="Unassembled WGS sequence"/>
</dbReference>